<protein>
    <submittedName>
        <fullName evidence="2">Uncharacterized protein</fullName>
    </submittedName>
</protein>
<evidence type="ECO:0000256" key="1">
    <source>
        <dbReference type="SAM" id="MobiDB-lite"/>
    </source>
</evidence>
<evidence type="ECO:0000313" key="3">
    <source>
        <dbReference type="Proteomes" id="UP000821866"/>
    </source>
</evidence>
<feature type="region of interest" description="Disordered" evidence="1">
    <location>
        <begin position="1"/>
        <end position="34"/>
    </location>
</feature>
<feature type="region of interest" description="Disordered" evidence="1">
    <location>
        <begin position="96"/>
        <end position="138"/>
    </location>
</feature>
<proteinExistence type="predicted"/>
<gene>
    <name evidence="2" type="ORF">HPB51_012208</name>
</gene>
<accession>A0A9J6E9A4</accession>
<dbReference type="EMBL" id="JABSTU010000005">
    <property type="protein sequence ID" value="KAH8030868.1"/>
    <property type="molecule type" value="Genomic_DNA"/>
</dbReference>
<sequence>MWTSTVAAPLAGRRAPVKGDSPPAVSLASTAATGPPLPPVGFDRTASVPLGFFGHASTRAAVGVLATEPHRPDNAQRTAGKTFTIALYGVPDVAAQDSHRPRAAGRPKRFSSERHSRSRKFDEIVEQPSTDSELERREQQHTGLLQHVEEAALSPILLDIFNCPCRRLEPPQHPIQPAPDRSTRKIFGERAFPDPDDRDANRNDELALLAPPDFGVAAATTLLLLLAATLVPPNSIWIAHVEPYLQKSQPC</sequence>
<comment type="caution">
    <text evidence="2">The sequence shown here is derived from an EMBL/GenBank/DDBJ whole genome shotgun (WGS) entry which is preliminary data.</text>
</comment>
<feature type="compositionally biased region" description="Basic and acidic residues" evidence="1">
    <location>
        <begin position="110"/>
        <end position="123"/>
    </location>
</feature>
<organism evidence="2 3">
    <name type="scientific">Rhipicephalus microplus</name>
    <name type="common">Cattle tick</name>
    <name type="synonym">Boophilus microplus</name>
    <dbReference type="NCBI Taxonomy" id="6941"/>
    <lineage>
        <taxon>Eukaryota</taxon>
        <taxon>Metazoa</taxon>
        <taxon>Ecdysozoa</taxon>
        <taxon>Arthropoda</taxon>
        <taxon>Chelicerata</taxon>
        <taxon>Arachnida</taxon>
        <taxon>Acari</taxon>
        <taxon>Parasitiformes</taxon>
        <taxon>Ixodida</taxon>
        <taxon>Ixodoidea</taxon>
        <taxon>Ixodidae</taxon>
        <taxon>Rhipicephalinae</taxon>
        <taxon>Rhipicephalus</taxon>
        <taxon>Boophilus</taxon>
    </lineage>
</organism>
<dbReference type="Proteomes" id="UP000821866">
    <property type="component" value="Chromosome 3"/>
</dbReference>
<name>A0A9J6E9A4_RHIMP</name>
<reference evidence="2" key="1">
    <citation type="journal article" date="2020" name="Cell">
        <title>Large-Scale Comparative Analyses of Tick Genomes Elucidate Their Genetic Diversity and Vector Capacities.</title>
        <authorList>
            <consortium name="Tick Genome and Microbiome Consortium (TIGMIC)"/>
            <person name="Jia N."/>
            <person name="Wang J."/>
            <person name="Shi W."/>
            <person name="Du L."/>
            <person name="Sun Y."/>
            <person name="Zhan W."/>
            <person name="Jiang J.F."/>
            <person name="Wang Q."/>
            <person name="Zhang B."/>
            <person name="Ji P."/>
            <person name="Bell-Sakyi L."/>
            <person name="Cui X.M."/>
            <person name="Yuan T.T."/>
            <person name="Jiang B.G."/>
            <person name="Yang W.F."/>
            <person name="Lam T.T."/>
            <person name="Chang Q.C."/>
            <person name="Ding S.J."/>
            <person name="Wang X.J."/>
            <person name="Zhu J.G."/>
            <person name="Ruan X.D."/>
            <person name="Zhao L."/>
            <person name="Wei J.T."/>
            <person name="Ye R.Z."/>
            <person name="Que T.C."/>
            <person name="Du C.H."/>
            <person name="Zhou Y.H."/>
            <person name="Cheng J.X."/>
            <person name="Dai P.F."/>
            <person name="Guo W.B."/>
            <person name="Han X.H."/>
            <person name="Huang E.J."/>
            <person name="Li L.F."/>
            <person name="Wei W."/>
            <person name="Gao Y.C."/>
            <person name="Liu J.Z."/>
            <person name="Shao H.Z."/>
            <person name="Wang X."/>
            <person name="Wang C.C."/>
            <person name="Yang T.C."/>
            <person name="Huo Q.B."/>
            <person name="Li W."/>
            <person name="Chen H.Y."/>
            <person name="Chen S.E."/>
            <person name="Zhou L.G."/>
            <person name="Ni X.B."/>
            <person name="Tian J.H."/>
            <person name="Sheng Y."/>
            <person name="Liu T."/>
            <person name="Pan Y.S."/>
            <person name="Xia L.Y."/>
            <person name="Li J."/>
            <person name="Zhao F."/>
            <person name="Cao W.C."/>
        </authorList>
    </citation>
    <scope>NUCLEOTIDE SEQUENCE</scope>
    <source>
        <strain evidence="2">Rmic-2018</strain>
    </source>
</reference>
<dbReference type="AlphaFoldDB" id="A0A9J6E9A4"/>
<keyword evidence="3" id="KW-1185">Reference proteome</keyword>
<evidence type="ECO:0000313" key="2">
    <source>
        <dbReference type="EMBL" id="KAH8030868.1"/>
    </source>
</evidence>
<reference evidence="2" key="2">
    <citation type="submission" date="2021-09" db="EMBL/GenBank/DDBJ databases">
        <authorList>
            <person name="Jia N."/>
            <person name="Wang J."/>
            <person name="Shi W."/>
            <person name="Du L."/>
            <person name="Sun Y."/>
            <person name="Zhan W."/>
            <person name="Jiang J."/>
            <person name="Wang Q."/>
            <person name="Zhang B."/>
            <person name="Ji P."/>
            <person name="Sakyi L.B."/>
            <person name="Cui X."/>
            <person name="Yuan T."/>
            <person name="Jiang B."/>
            <person name="Yang W."/>
            <person name="Lam T.T.-Y."/>
            <person name="Chang Q."/>
            <person name="Ding S."/>
            <person name="Wang X."/>
            <person name="Zhu J."/>
            <person name="Ruan X."/>
            <person name="Zhao L."/>
            <person name="Wei J."/>
            <person name="Que T."/>
            <person name="Du C."/>
            <person name="Cheng J."/>
            <person name="Dai P."/>
            <person name="Han X."/>
            <person name="Huang E."/>
            <person name="Gao Y."/>
            <person name="Liu J."/>
            <person name="Shao H."/>
            <person name="Ye R."/>
            <person name="Li L."/>
            <person name="Wei W."/>
            <person name="Wang X."/>
            <person name="Wang C."/>
            <person name="Huo Q."/>
            <person name="Li W."/>
            <person name="Guo W."/>
            <person name="Chen H."/>
            <person name="Chen S."/>
            <person name="Zhou L."/>
            <person name="Zhou L."/>
            <person name="Ni X."/>
            <person name="Tian J."/>
            <person name="Zhou Y."/>
            <person name="Sheng Y."/>
            <person name="Liu T."/>
            <person name="Pan Y."/>
            <person name="Xia L."/>
            <person name="Li J."/>
            <person name="Zhao F."/>
            <person name="Cao W."/>
        </authorList>
    </citation>
    <scope>NUCLEOTIDE SEQUENCE</scope>
    <source>
        <strain evidence="2">Rmic-2018</strain>
        <tissue evidence="2">Larvae</tissue>
    </source>
</reference>